<dbReference type="SUPFAM" id="SSF103481">
    <property type="entry name" value="Multidrug resistance efflux transporter EmrE"/>
    <property type="match status" value="1"/>
</dbReference>
<evidence type="ECO:0000256" key="1">
    <source>
        <dbReference type="SAM" id="Phobius"/>
    </source>
</evidence>
<keyword evidence="1" id="KW-1133">Transmembrane helix</keyword>
<feature type="transmembrane region" description="Helical" evidence="1">
    <location>
        <begin position="25"/>
        <end position="43"/>
    </location>
</feature>
<reference evidence="3" key="1">
    <citation type="submission" date="2017-02" db="EMBL/GenBank/DDBJ databases">
        <authorList>
            <person name="Varghese N."/>
            <person name="Submissions S."/>
        </authorList>
    </citation>
    <scope>NUCLEOTIDE SEQUENCE [LARGE SCALE GENOMIC DNA]</scope>
    <source>
        <strain evidence="3">DSM 22720</strain>
    </source>
</reference>
<dbReference type="AlphaFoldDB" id="A0A1T4VXM9"/>
<keyword evidence="1" id="KW-0812">Transmembrane</keyword>
<gene>
    <name evidence="2" type="ORF">SAMN02745132_04500</name>
</gene>
<sequence>MGTGISGGSYLIQLYSFKQIGVEKATMALNLMPLVGYVVAVLTLGEELVFSKTVIVSIIVVALYVFTKYESKEPETTLETQKV</sequence>
<organism evidence="2 3">
    <name type="scientific">Enterovibrio nigricans DSM 22720</name>
    <dbReference type="NCBI Taxonomy" id="1121868"/>
    <lineage>
        <taxon>Bacteria</taxon>
        <taxon>Pseudomonadati</taxon>
        <taxon>Pseudomonadota</taxon>
        <taxon>Gammaproteobacteria</taxon>
        <taxon>Vibrionales</taxon>
        <taxon>Vibrionaceae</taxon>
        <taxon>Enterovibrio</taxon>
    </lineage>
</organism>
<dbReference type="Proteomes" id="UP000190162">
    <property type="component" value="Unassembled WGS sequence"/>
</dbReference>
<keyword evidence="3" id="KW-1185">Reference proteome</keyword>
<name>A0A1T4VXM9_9GAMM</name>
<dbReference type="EMBL" id="FUXU01000121">
    <property type="protein sequence ID" value="SKA69762.1"/>
    <property type="molecule type" value="Genomic_DNA"/>
</dbReference>
<keyword evidence="1" id="KW-0472">Membrane</keyword>
<accession>A0A1T4VXM9</accession>
<evidence type="ECO:0000313" key="2">
    <source>
        <dbReference type="EMBL" id="SKA69762.1"/>
    </source>
</evidence>
<dbReference type="InterPro" id="IPR037185">
    <property type="entry name" value="EmrE-like"/>
</dbReference>
<evidence type="ECO:0000313" key="3">
    <source>
        <dbReference type="Proteomes" id="UP000190162"/>
    </source>
</evidence>
<proteinExistence type="predicted"/>
<protein>
    <submittedName>
        <fullName evidence="2">EamA-like transporter family protein</fullName>
    </submittedName>
</protein>
<feature type="transmembrane region" description="Helical" evidence="1">
    <location>
        <begin position="49"/>
        <end position="66"/>
    </location>
</feature>